<evidence type="ECO:0000256" key="4">
    <source>
        <dbReference type="ARBA" id="ARBA00022692"/>
    </source>
</evidence>
<dbReference type="EMBL" id="JBEPIJ010000005">
    <property type="protein sequence ID" value="MES0873669.1"/>
    <property type="molecule type" value="Genomic_DNA"/>
</dbReference>
<evidence type="ECO:0000256" key="5">
    <source>
        <dbReference type="ARBA" id="ARBA00022989"/>
    </source>
</evidence>
<dbReference type="Proteomes" id="UP001465331">
    <property type="component" value="Unassembled WGS sequence"/>
</dbReference>
<evidence type="ECO:0000313" key="11">
    <source>
        <dbReference type="Proteomes" id="UP001465331"/>
    </source>
</evidence>
<comment type="subcellular location">
    <subcellularLocation>
        <location evidence="1">Cell membrane</location>
        <topology evidence="1">Multi-pass membrane protein</topology>
    </subcellularLocation>
    <subcellularLocation>
        <location evidence="7">Membrane</location>
        <topology evidence="7">Multi-pass membrane protein</topology>
    </subcellularLocation>
</comment>
<dbReference type="InterPro" id="IPR050586">
    <property type="entry name" value="CPA3_Na-H_Antiporter_D"/>
</dbReference>
<dbReference type="Pfam" id="PF00361">
    <property type="entry name" value="Proton_antipo_M"/>
    <property type="match status" value="1"/>
</dbReference>
<feature type="transmembrane region" description="Helical" evidence="8">
    <location>
        <begin position="431"/>
        <end position="452"/>
    </location>
</feature>
<protein>
    <submittedName>
        <fullName evidence="10">Proton-conducting transporter membrane subunit</fullName>
    </submittedName>
</protein>
<feature type="transmembrane region" description="Helical" evidence="8">
    <location>
        <begin position="262"/>
        <end position="282"/>
    </location>
</feature>
<feature type="domain" description="NADH:quinone oxidoreductase/Mrp antiporter transmembrane" evidence="9">
    <location>
        <begin position="151"/>
        <end position="446"/>
    </location>
</feature>
<accession>A0ABV2AB47</accession>
<feature type="transmembrane region" description="Helical" evidence="8">
    <location>
        <begin position="228"/>
        <end position="250"/>
    </location>
</feature>
<name>A0ABV2AB47_9GAMM</name>
<proteinExistence type="inferred from homology"/>
<evidence type="ECO:0000256" key="3">
    <source>
        <dbReference type="ARBA" id="ARBA00022475"/>
    </source>
</evidence>
<keyword evidence="4 7" id="KW-0812">Transmembrane</keyword>
<dbReference type="RefSeq" id="WP_352888464.1">
    <property type="nucleotide sequence ID" value="NZ_JBEPIJ010000005.1"/>
</dbReference>
<dbReference type="PRINTS" id="PR01434">
    <property type="entry name" value="NADHDHGNASE5"/>
</dbReference>
<comment type="caution">
    <text evidence="10">The sequence shown here is derived from an EMBL/GenBank/DDBJ whole genome shotgun (WGS) entry which is preliminary data.</text>
</comment>
<feature type="transmembrane region" description="Helical" evidence="8">
    <location>
        <begin position="186"/>
        <end position="208"/>
    </location>
</feature>
<keyword evidence="11" id="KW-1185">Reference proteome</keyword>
<comment type="similarity">
    <text evidence="2">Belongs to the CPA3 antiporters (TC 2.A.63) subunit D family.</text>
</comment>
<evidence type="ECO:0000313" key="10">
    <source>
        <dbReference type="EMBL" id="MES0873669.1"/>
    </source>
</evidence>
<evidence type="ECO:0000259" key="9">
    <source>
        <dbReference type="Pfam" id="PF00361"/>
    </source>
</evidence>
<feature type="transmembrane region" description="Helical" evidence="8">
    <location>
        <begin position="6"/>
        <end position="24"/>
    </location>
</feature>
<evidence type="ECO:0000256" key="8">
    <source>
        <dbReference type="SAM" id="Phobius"/>
    </source>
</evidence>
<feature type="transmembrane region" description="Helical" evidence="8">
    <location>
        <begin position="77"/>
        <end position="97"/>
    </location>
</feature>
<feature type="transmembrane region" description="Helical" evidence="8">
    <location>
        <begin position="480"/>
        <end position="504"/>
    </location>
</feature>
<keyword evidence="6 8" id="KW-0472">Membrane</keyword>
<gene>
    <name evidence="10" type="ORF">ABSH63_06590</name>
</gene>
<dbReference type="InterPro" id="IPR001750">
    <property type="entry name" value="ND/Mrp_TM"/>
</dbReference>
<dbReference type="PANTHER" id="PTHR42703">
    <property type="entry name" value="NADH DEHYDROGENASE"/>
    <property type="match status" value="1"/>
</dbReference>
<sequence>MSGGAWLIAVAAVPLAAAVAALLAGRRGAAAAGLLGSLLGTVAVLGLAAAVLDGGVQEVLMGGWAAPLGIALRADGLATAMLLMTAIVGSGIALYAWRYFGAAHATGAHESPAPPHDVRAGRPETTTDRPDWLFWPVWLLAWGALNALYLSGDLFNLYVTLELLGLAAVALVALAGAGAAAAALRYLLLALLGSMLYILGVELLYAAYQTLDLQQLRARVQPSLSAGLAAALMTTGLLVKTAVFPLHFWLPPAHGAAPAPVSAALSALVVKAGFYLLARLWLDLFGALPWQAGPVLLGVLGCGAVLWGGVQALRQQRLKPMIAYSTVAQLGYLLIALPLAGQGAGGAAAGALTAAVLLAASHAAAKASMFLCAGSLLAAYGHDRIAALAGFGARLPLTATAFALAALSLVGLPPTGGFVGKYLLVEAAVRAGAWGTVAVVLAGSLLSAMFLFHALSRAFVEGGEPPPGGAVPRAPTAPQLVSLALALLAVGLALVGGPLAALLATGVAP</sequence>
<organism evidence="10 11">
    <name type="scientific">Sinimarinibacterium thermocellulolyticum</name>
    <dbReference type="NCBI Taxonomy" id="3170016"/>
    <lineage>
        <taxon>Bacteria</taxon>
        <taxon>Pseudomonadati</taxon>
        <taxon>Pseudomonadota</taxon>
        <taxon>Gammaproteobacteria</taxon>
        <taxon>Nevskiales</taxon>
        <taxon>Nevskiaceae</taxon>
        <taxon>Sinimarinibacterium</taxon>
    </lineage>
</organism>
<feature type="transmembrane region" description="Helical" evidence="8">
    <location>
        <begin position="157"/>
        <end position="179"/>
    </location>
</feature>
<feature type="transmembrane region" description="Helical" evidence="8">
    <location>
        <begin position="132"/>
        <end position="151"/>
    </location>
</feature>
<evidence type="ECO:0000256" key="2">
    <source>
        <dbReference type="ARBA" id="ARBA00005346"/>
    </source>
</evidence>
<evidence type="ECO:0000256" key="1">
    <source>
        <dbReference type="ARBA" id="ARBA00004651"/>
    </source>
</evidence>
<keyword evidence="3" id="KW-1003">Cell membrane</keyword>
<evidence type="ECO:0000256" key="6">
    <source>
        <dbReference type="ARBA" id="ARBA00023136"/>
    </source>
</evidence>
<dbReference type="PANTHER" id="PTHR42703:SF1">
    <property type="entry name" value="NA(+)_H(+) ANTIPORTER SUBUNIT D1"/>
    <property type="match status" value="1"/>
</dbReference>
<keyword evidence="5 8" id="KW-1133">Transmembrane helix</keyword>
<feature type="transmembrane region" description="Helical" evidence="8">
    <location>
        <begin position="322"/>
        <end position="341"/>
    </location>
</feature>
<feature type="transmembrane region" description="Helical" evidence="8">
    <location>
        <begin position="385"/>
        <end position="411"/>
    </location>
</feature>
<reference evidence="10 11" key="1">
    <citation type="submission" date="2024-06" db="EMBL/GenBank/DDBJ databases">
        <authorList>
            <person name="Li Z."/>
            <person name="Jiang Y."/>
        </authorList>
    </citation>
    <scope>NUCLEOTIDE SEQUENCE [LARGE SCALE GENOMIC DNA]</scope>
    <source>
        <strain evidence="10 11">HSW-8</strain>
    </source>
</reference>
<evidence type="ECO:0000256" key="7">
    <source>
        <dbReference type="RuleBase" id="RU000320"/>
    </source>
</evidence>
<feature type="transmembrane region" description="Helical" evidence="8">
    <location>
        <begin position="288"/>
        <end position="310"/>
    </location>
</feature>
<feature type="transmembrane region" description="Helical" evidence="8">
    <location>
        <begin position="31"/>
        <end position="52"/>
    </location>
</feature>